<reference evidence="1 2" key="1">
    <citation type="submission" date="2019-11" db="EMBL/GenBank/DDBJ databases">
        <title>Genome sequences of 17 halophilic strains isolated from different environments.</title>
        <authorList>
            <person name="Furrow R.E."/>
        </authorList>
    </citation>
    <scope>NUCLEOTIDE SEQUENCE [LARGE SCALE GENOMIC DNA]</scope>
    <source>
        <strain evidence="1 2">22514_16_FS</strain>
    </source>
</reference>
<protein>
    <submittedName>
        <fullName evidence="1">Uncharacterized protein</fullName>
    </submittedName>
</protein>
<name>A0A6I5A556_9BACI</name>
<dbReference type="Proteomes" id="UP000468638">
    <property type="component" value="Unassembled WGS sequence"/>
</dbReference>
<comment type="caution">
    <text evidence="1">The sequence shown here is derived from an EMBL/GenBank/DDBJ whole genome shotgun (WGS) entry which is preliminary data.</text>
</comment>
<dbReference type="EMBL" id="WMEQ01000017">
    <property type="protein sequence ID" value="MYL35442.1"/>
    <property type="molecule type" value="Genomic_DNA"/>
</dbReference>
<gene>
    <name evidence="1" type="ORF">GLW05_17825</name>
</gene>
<accession>A0A6I5A556</accession>
<proteinExistence type="predicted"/>
<sequence length="152" mass="17381">MPSTVTKNNHRQKVAENVIAMLIYSLEEENPFMTCDESGNGSLEVLLSHRGEHSTRVHHVAQMEKDEDGFMKAKKLPKEPNIPNLIFAIENISFVINQYISSRTEIAGKLIFHFENGVYVKYESESLLKMNDIKTKIMSIKEMVNNGMYDEA</sequence>
<organism evidence="1 2">
    <name type="scientific">Pontibacillus yanchengensis</name>
    <dbReference type="NCBI Taxonomy" id="462910"/>
    <lineage>
        <taxon>Bacteria</taxon>
        <taxon>Bacillati</taxon>
        <taxon>Bacillota</taxon>
        <taxon>Bacilli</taxon>
        <taxon>Bacillales</taxon>
        <taxon>Bacillaceae</taxon>
        <taxon>Pontibacillus</taxon>
    </lineage>
</organism>
<dbReference type="AlphaFoldDB" id="A0A6I5A556"/>
<dbReference type="RefSeq" id="WP_160850617.1">
    <property type="nucleotide sequence ID" value="NZ_WMEQ01000017.1"/>
</dbReference>
<evidence type="ECO:0000313" key="2">
    <source>
        <dbReference type="Proteomes" id="UP000468638"/>
    </source>
</evidence>
<evidence type="ECO:0000313" key="1">
    <source>
        <dbReference type="EMBL" id="MYL35442.1"/>
    </source>
</evidence>